<comment type="caution">
    <text evidence="8">The sequence shown here is derived from an EMBL/GenBank/DDBJ whole genome shotgun (WGS) entry which is preliminary data.</text>
</comment>
<comment type="similarity">
    <text evidence="1">Belongs to the peptidase C2 family. PalB/RIM13 subfamily.</text>
</comment>
<dbReference type="InterPro" id="IPR022683">
    <property type="entry name" value="Calpain_III"/>
</dbReference>
<name>A0AA39R7X2_9LECA</name>
<evidence type="ECO:0000256" key="3">
    <source>
        <dbReference type="ARBA" id="ARBA00022801"/>
    </source>
</evidence>
<dbReference type="GO" id="GO:0004198">
    <property type="term" value="F:calcium-dependent cysteine-type endopeptidase activity"/>
    <property type="evidence" value="ECO:0007669"/>
    <property type="project" value="InterPro"/>
</dbReference>
<feature type="domain" description="Calpain catalytic" evidence="7">
    <location>
        <begin position="67"/>
        <end position="386"/>
    </location>
</feature>
<evidence type="ECO:0000256" key="2">
    <source>
        <dbReference type="ARBA" id="ARBA00022670"/>
    </source>
</evidence>
<feature type="compositionally biased region" description="Polar residues" evidence="6">
    <location>
        <begin position="1"/>
        <end position="20"/>
    </location>
</feature>
<dbReference type="EMBL" id="JAFEKC020000003">
    <property type="protein sequence ID" value="KAK0515435.1"/>
    <property type="molecule type" value="Genomic_DNA"/>
</dbReference>
<evidence type="ECO:0000256" key="1">
    <source>
        <dbReference type="ARBA" id="ARBA00010193"/>
    </source>
</evidence>
<feature type="compositionally biased region" description="Basic and acidic residues" evidence="6">
    <location>
        <begin position="32"/>
        <end position="41"/>
    </location>
</feature>
<dbReference type="PANTHER" id="PTHR46143">
    <property type="entry name" value="CALPAIN-7"/>
    <property type="match status" value="1"/>
</dbReference>
<dbReference type="InterPro" id="IPR036213">
    <property type="entry name" value="Calpain_III_sf"/>
</dbReference>
<keyword evidence="4 5" id="KW-0788">Thiol protease</keyword>
<dbReference type="AlphaFoldDB" id="A0AA39R7X2"/>
<dbReference type="SMART" id="SM00720">
    <property type="entry name" value="calpain_III"/>
    <property type="match status" value="1"/>
</dbReference>
<evidence type="ECO:0000256" key="6">
    <source>
        <dbReference type="SAM" id="MobiDB-lite"/>
    </source>
</evidence>
<dbReference type="PROSITE" id="PS50203">
    <property type="entry name" value="CALPAIN_CAT"/>
    <property type="match status" value="1"/>
</dbReference>
<reference evidence="8" key="1">
    <citation type="submission" date="2023-03" db="EMBL/GenBank/DDBJ databases">
        <title>Complete genome of Cladonia borealis.</title>
        <authorList>
            <person name="Park H."/>
        </authorList>
    </citation>
    <scope>NUCLEOTIDE SEQUENCE</scope>
    <source>
        <strain evidence="8">ANT050790</strain>
    </source>
</reference>
<dbReference type="InterPro" id="IPR038765">
    <property type="entry name" value="Papain-like_cys_pep_sf"/>
</dbReference>
<evidence type="ECO:0000313" key="9">
    <source>
        <dbReference type="Proteomes" id="UP001166286"/>
    </source>
</evidence>
<dbReference type="Proteomes" id="UP001166286">
    <property type="component" value="Unassembled WGS sequence"/>
</dbReference>
<dbReference type="PANTHER" id="PTHR46143:SF1">
    <property type="entry name" value="CALPAIN-7"/>
    <property type="match status" value="1"/>
</dbReference>
<evidence type="ECO:0000259" key="7">
    <source>
        <dbReference type="PROSITE" id="PS50203"/>
    </source>
</evidence>
<feature type="active site" evidence="5">
    <location>
        <position position="305"/>
    </location>
</feature>
<dbReference type="Gene3D" id="2.60.120.380">
    <property type="match status" value="1"/>
</dbReference>
<evidence type="ECO:0000256" key="5">
    <source>
        <dbReference type="PROSITE-ProRule" id="PRU00239"/>
    </source>
</evidence>
<dbReference type="Pfam" id="PF25435">
    <property type="entry name" value="PalB_C"/>
    <property type="match status" value="1"/>
</dbReference>
<sequence>MNGRANTATQPSECANTRIDSSAPAPSGKMSRLQEPKSKRQLTRGEKIILLKGSKLNKSVFPPWKSPLDDSEFELLPGQTQYLDDADLGLSETQLEVFDCWRRPAEIIEASHSGQNLSPAMGTNGRVDLVQDITSDCSVVASLCAVTSREERGHSNVISCNLYPYNNSLQQPTISPNGKYVLRLFFNGCSRKVVIDDRLPASRTSRNLYVVDRSQPTLLWPALVEKAYLKIRGGYDFPGSNSGTDLHVLTGWIPEQLFLQSDDLSRGALWKRIYNAFNYGDVLITMGTGKLTLSEQEGLGLAGEHDYAVIDMKEQDGQQLFLLKNPWSEGTVWKGHIYRREISNIVRSLSDLNIRPGTDTLAQGTFWMGLNDVFQNFDSIYLNWNPGLFSFREDIHFEWDLATSTNPEGSFMSNPQYEIRSGAGGTVWLLLSKHFPPTIEGSSNSLAPSPKEGFISLYAFDNDGEKVFLSDGATVAGPYVDSPNTLLKLELTANRAQTIVVSEQALPRSNHTFTLSVYSLRGLTISKPREKFSHCVVKKGAWKSSTAGGNTSGALYHTNPQYSLGLANTSDVALLLENPVQGFPIHVQLVWAGGKQIHAITNRDIAGDSGEYKKGYAFANIHNVQAGAYTIVCSTFEEGQLGPFTLRVCSTSACTVGHILGETAGRFLTTVRAAEFAPGDDRLLAPLISRRLNRVSVSARPFGGTSGSGGNPQSPLKLALEYGRGPSKQILAVSGDDGFIGRPAGVQTGDVDIHPEMCHGRGVWVVIERLGSTGLQHDEYVEVKTLSDGPLELGGWHVREGM</sequence>
<feature type="region of interest" description="Disordered" evidence="6">
    <location>
        <begin position="1"/>
        <end position="41"/>
    </location>
</feature>
<dbReference type="Gene3D" id="3.90.70.10">
    <property type="entry name" value="Cysteine proteinases"/>
    <property type="match status" value="1"/>
</dbReference>
<keyword evidence="2 5" id="KW-0645">Protease</keyword>
<keyword evidence="9" id="KW-1185">Reference proteome</keyword>
<protein>
    <recommendedName>
        <fullName evidence="7">Calpain catalytic domain-containing protein</fullName>
    </recommendedName>
</protein>
<feature type="active site" evidence="5">
    <location>
        <position position="137"/>
    </location>
</feature>
<proteinExistence type="inferred from homology"/>
<dbReference type="InterPro" id="IPR001300">
    <property type="entry name" value="Peptidase_C2_calpain_cat"/>
</dbReference>
<keyword evidence="3 5" id="KW-0378">Hydrolase</keyword>
<dbReference type="GO" id="GO:0006508">
    <property type="term" value="P:proteolysis"/>
    <property type="evidence" value="ECO:0007669"/>
    <property type="project" value="UniProtKB-KW"/>
</dbReference>
<dbReference type="InterPro" id="IPR051297">
    <property type="entry name" value="PalB/RIM13"/>
</dbReference>
<dbReference type="CDD" id="cd00044">
    <property type="entry name" value="CysPc"/>
    <property type="match status" value="1"/>
</dbReference>
<feature type="active site" evidence="5">
    <location>
        <position position="325"/>
    </location>
</feature>
<dbReference type="SUPFAM" id="SSF49758">
    <property type="entry name" value="Calpain large subunit, middle domain (domain III)"/>
    <property type="match status" value="2"/>
</dbReference>
<dbReference type="SUPFAM" id="SSF54001">
    <property type="entry name" value="Cysteine proteinases"/>
    <property type="match status" value="1"/>
</dbReference>
<dbReference type="SMART" id="SM00230">
    <property type="entry name" value="CysPc"/>
    <property type="match status" value="1"/>
</dbReference>
<dbReference type="Pfam" id="PF00648">
    <property type="entry name" value="Peptidase_C2"/>
    <property type="match status" value="1"/>
</dbReference>
<gene>
    <name evidence="8" type="ORF">JMJ35_001469</name>
</gene>
<accession>A0AA39R7X2</accession>
<organism evidence="8 9">
    <name type="scientific">Cladonia borealis</name>
    <dbReference type="NCBI Taxonomy" id="184061"/>
    <lineage>
        <taxon>Eukaryota</taxon>
        <taxon>Fungi</taxon>
        <taxon>Dikarya</taxon>
        <taxon>Ascomycota</taxon>
        <taxon>Pezizomycotina</taxon>
        <taxon>Lecanoromycetes</taxon>
        <taxon>OSLEUM clade</taxon>
        <taxon>Lecanoromycetidae</taxon>
        <taxon>Lecanorales</taxon>
        <taxon>Lecanorineae</taxon>
        <taxon>Cladoniaceae</taxon>
        <taxon>Cladonia</taxon>
    </lineage>
</organism>
<evidence type="ECO:0000313" key="8">
    <source>
        <dbReference type="EMBL" id="KAK0515435.1"/>
    </source>
</evidence>
<evidence type="ECO:0000256" key="4">
    <source>
        <dbReference type="ARBA" id="ARBA00022807"/>
    </source>
</evidence>